<keyword evidence="3" id="KW-0378">Hydrolase</keyword>
<dbReference type="EMBL" id="CP071503">
    <property type="protein sequence ID" value="QSX34091.1"/>
    <property type="molecule type" value="Genomic_DNA"/>
</dbReference>
<gene>
    <name evidence="6" type="primary">degS</name>
    <name evidence="6" type="ORF">JYB87_02265</name>
</gene>
<dbReference type="SMART" id="SM00228">
    <property type="entry name" value="PDZ"/>
    <property type="match status" value="1"/>
</dbReference>
<dbReference type="InterPro" id="IPR051201">
    <property type="entry name" value="Chloro_Bact_Ser_Proteases"/>
</dbReference>
<dbReference type="InterPro" id="IPR009003">
    <property type="entry name" value="Peptidase_S1_PA"/>
</dbReference>
<protein>
    <submittedName>
        <fullName evidence="6">Outer membrane-stress sensor serine endopeptidase DegS</fullName>
    </submittedName>
</protein>
<dbReference type="Pfam" id="PF13180">
    <property type="entry name" value="PDZ_2"/>
    <property type="match status" value="1"/>
</dbReference>
<evidence type="ECO:0000313" key="6">
    <source>
        <dbReference type="EMBL" id="QSX34091.1"/>
    </source>
</evidence>
<accession>A0ABX7QT21</accession>
<dbReference type="Gene3D" id="2.40.10.10">
    <property type="entry name" value="Trypsin-like serine proteases"/>
    <property type="match status" value="2"/>
</dbReference>
<dbReference type="InterPro" id="IPR001478">
    <property type="entry name" value="PDZ"/>
</dbReference>
<dbReference type="PANTHER" id="PTHR43343:SF3">
    <property type="entry name" value="PROTEASE DO-LIKE 8, CHLOROPLASTIC"/>
    <property type="match status" value="1"/>
</dbReference>
<organism evidence="6 7">
    <name type="scientific">Shewanella avicenniae</name>
    <dbReference type="NCBI Taxonomy" id="2814294"/>
    <lineage>
        <taxon>Bacteria</taxon>
        <taxon>Pseudomonadati</taxon>
        <taxon>Pseudomonadota</taxon>
        <taxon>Gammaproteobacteria</taxon>
        <taxon>Alteromonadales</taxon>
        <taxon>Shewanellaceae</taxon>
        <taxon>Shewanella</taxon>
    </lineage>
</organism>
<evidence type="ECO:0000256" key="3">
    <source>
        <dbReference type="ARBA" id="ARBA00022801"/>
    </source>
</evidence>
<evidence type="ECO:0000259" key="5">
    <source>
        <dbReference type="PROSITE" id="PS50106"/>
    </source>
</evidence>
<sequence>MFKDTLLYLSKAIAFGLVMAAVVLLFNHFSHSSVNLFQQGNELQRVSFNGAVRKAAPAVVNIYNLGMSQNRPLNKSKLQGLGSGVIMRSEGYIITNYHVVEDADEIVVALQDGRKFSADIVGLDFDTDLAVLKIEGDKLPVVHVDLASPPNVGDIVLAIGNPYNIGQTITQGIISATGRTGLSSTGYQDFIQTDAAINAGNSGGALIDTTGSLIGINTAAYQLRNEGGGHGINLAVPIKLAYDIMGKLIKDGRVIRGALGISGEEVINPVVGQMLKIPNLRAVVINAMDSSGPAAKAGLAPGDLIIRYRDEVVTGVTMLMDRIAETKPGSEVTMQVVRGSNIMDVQVEIAEKEAAYPERK</sequence>
<evidence type="ECO:0000256" key="1">
    <source>
        <dbReference type="ARBA" id="ARBA00010541"/>
    </source>
</evidence>
<dbReference type="Gene3D" id="2.30.42.10">
    <property type="match status" value="1"/>
</dbReference>
<evidence type="ECO:0000313" key="7">
    <source>
        <dbReference type="Proteomes" id="UP000662770"/>
    </source>
</evidence>
<keyword evidence="7" id="KW-1185">Reference proteome</keyword>
<name>A0ABX7QT21_9GAMM</name>
<evidence type="ECO:0000256" key="4">
    <source>
        <dbReference type="SAM" id="Phobius"/>
    </source>
</evidence>
<dbReference type="SUPFAM" id="SSF50494">
    <property type="entry name" value="Trypsin-like serine proteases"/>
    <property type="match status" value="1"/>
</dbReference>
<dbReference type="PRINTS" id="PR00834">
    <property type="entry name" value="PROTEASES2C"/>
</dbReference>
<dbReference type="RefSeq" id="WP_207355296.1">
    <property type="nucleotide sequence ID" value="NZ_CP071503.1"/>
</dbReference>
<dbReference type="Pfam" id="PF13365">
    <property type="entry name" value="Trypsin_2"/>
    <property type="match status" value="1"/>
</dbReference>
<proteinExistence type="inferred from homology"/>
<dbReference type="SUPFAM" id="SSF50156">
    <property type="entry name" value="PDZ domain-like"/>
    <property type="match status" value="1"/>
</dbReference>
<keyword evidence="4" id="KW-1133">Transmembrane helix</keyword>
<dbReference type="NCBIfam" id="TIGR02038">
    <property type="entry name" value="protease_degS"/>
    <property type="match status" value="1"/>
</dbReference>
<comment type="similarity">
    <text evidence="1">Belongs to the peptidase S1C family.</text>
</comment>
<dbReference type="Proteomes" id="UP000662770">
    <property type="component" value="Chromosome"/>
</dbReference>
<feature type="transmembrane region" description="Helical" evidence="4">
    <location>
        <begin position="6"/>
        <end position="26"/>
    </location>
</feature>
<dbReference type="PANTHER" id="PTHR43343">
    <property type="entry name" value="PEPTIDASE S12"/>
    <property type="match status" value="1"/>
</dbReference>
<dbReference type="InterPro" id="IPR011783">
    <property type="entry name" value="Pept_S1C_DegS"/>
</dbReference>
<keyword evidence="4" id="KW-0812">Transmembrane</keyword>
<dbReference type="PROSITE" id="PS50106">
    <property type="entry name" value="PDZ"/>
    <property type="match status" value="1"/>
</dbReference>
<dbReference type="InterPro" id="IPR043504">
    <property type="entry name" value="Peptidase_S1_PA_chymotrypsin"/>
</dbReference>
<dbReference type="InterPro" id="IPR001940">
    <property type="entry name" value="Peptidase_S1C"/>
</dbReference>
<evidence type="ECO:0000256" key="2">
    <source>
        <dbReference type="ARBA" id="ARBA00022670"/>
    </source>
</evidence>
<dbReference type="InterPro" id="IPR036034">
    <property type="entry name" value="PDZ_sf"/>
</dbReference>
<keyword evidence="2" id="KW-0645">Protease</keyword>
<keyword evidence="4" id="KW-0472">Membrane</keyword>
<feature type="domain" description="PDZ" evidence="5">
    <location>
        <begin position="248"/>
        <end position="340"/>
    </location>
</feature>
<reference evidence="6 7" key="1">
    <citation type="submission" date="2021-03" db="EMBL/GenBank/DDBJ databases">
        <title>Novel species identification of genus Shewanella.</title>
        <authorList>
            <person name="Liu G."/>
            <person name="Zhang Q."/>
        </authorList>
    </citation>
    <scope>NUCLEOTIDE SEQUENCE [LARGE SCALE GENOMIC DNA]</scope>
    <source>
        <strain evidence="6 7">FJAT-51800</strain>
    </source>
</reference>